<protein>
    <submittedName>
        <fullName evidence="2">Uncharacterized protein</fullName>
    </submittedName>
</protein>
<sequence>MAQNNNTQTYNLEIIPSGIIGTRNCLGVEEDHDHTHKLSTAFDVHCFPKPQKSNFDGGRTPVTEHRTAFESPRKRDPFAITLQ</sequence>
<reference evidence="2" key="1">
    <citation type="submission" date="2019-12" db="EMBL/GenBank/DDBJ databases">
        <title>Genome sequencing and annotation of Brassica cretica.</title>
        <authorList>
            <person name="Studholme D.J."/>
            <person name="Sarris P.F."/>
        </authorList>
    </citation>
    <scope>NUCLEOTIDE SEQUENCE</scope>
    <source>
        <strain evidence="2">PFS-001/15</strain>
        <tissue evidence="2">Leaf</tissue>
    </source>
</reference>
<accession>A0A8S9G7A2</accession>
<feature type="region of interest" description="Disordered" evidence="1">
    <location>
        <begin position="52"/>
        <end position="83"/>
    </location>
</feature>
<feature type="compositionally biased region" description="Basic and acidic residues" evidence="1">
    <location>
        <begin position="62"/>
        <end position="77"/>
    </location>
</feature>
<proteinExistence type="predicted"/>
<comment type="caution">
    <text evidence="2">The sequence shown here is derived from an EMBL/GenBank/DDBJ whole genome shotgun (WGS) entry which is preliminary data.</text>
</comment>
<dbReference type="EMBL" id="QGKW02002005">
    <property type="protein sequence ID" value="KAF2541823.1"/>
    <property type="molecule type" value="Genomic_DNA"/>
</dbReference>
<gene>
    <name evidence="2" type="ORF">F2Q68_00031301</name>
</gene>
<evidence type="ECO:0000256" key="1">
    <source>
        <dbReference type="SAM" id="MobiDB-lite"/>
    </source>
</evidence>
<dbReference type="AlphaFoldDB" id="A0A8S9G7A2"/>
<organism evidence="2 3">
    <name type="scientific">Brassica cretica</name>
    <name type="common">Mustard</name>
    <dbReference type="NCBI Taxonomy" id="69181"/>
    <lineage>
        <taxon>Eukaryota</taxon>
        <taxon>Viridiplantae</taxon>
        <taxon>Streptophyta</taxon>
        <taxon>Embryophyta</taxon>
        <taxon>Tracheophyta</taxon>
        <taxon>Spermatophyta</taxon>
        <taxon>Magnoliopsida</taxon>
        <taxon>eudicotyledons</taxon>
        <taxon>Gunneridae</taxon>
        <taxon>Pentapetalae</taxon>
        <taxon>rosids</taxon>
        <taxon>malvids</taxon>
        <taxon>Brassicales</taxon>
        <taxon>Brassicaceae</taxon>
        <taxon>Brassiceae</taxon>
        <taxon>Brassica</taxon>
    </lineage>
</organism>
<evidence type="ECO:0000313" key="2">
    <source>
        <dbReference type="EMBL" id="KAF2541823.1"/>
    </source>
</evidence>
<dbReference type="Proteomes" id="UP000712281">
    <property type="component" value="Unassembled WGS sequence"/>
</dbReference>
<name>A0A8S9G7A2_BRACR</name>
<evidence type="ECO:0000313" key="3">
    <source>
        <dbReference type="Proteomes" id="UP000712281"/>
    </source>
</evidence>